<organism evidence="1 2">
    <name type="scientific">Araneus ventricosus</name>
    <name type="common">Orbweaver spider</name>
    <name type="synonym">Epeira ventricosa</name>
    <dbReference type="NCBI Taxonomy" id="182803"/>
    <lineage>
        <taxon>Eukaryota</taxon>
        <taxon>Metazoa</taxon>
        <taxon>Ecdysozoa</taxon>
        <taxon>Arthropoda</taxon>
        <taxon>Chelicerata</taxon>
        <taxon>Arachnida</taxon>
        <taxon>Araneae</taxon>
        <taxon>Araneomorphae</taxon>
        <taxon>Entelegynae</taxon>
        <taxon>Araneoidea</taxon>
        <taxon>Araneidae</taxon>
        <taxon>Araneus</taxon>
    </lineage>
</organism>
<accession>A0A4Y2HZC5</accession>
<sequence>MEICENVSEVHRQYRREFQEDPRSRPIIKRIKYKFGTNGSVQNVHRQRSGRPTASKSFIRQERVLECHCEAFKKSLRQSSRKIGISKSSVYRILRRCQWVSYIPTMVHSVSEDDLDRRKQFCEWYSEKCE</sequence>
<protein>
    <recommendedName>
        <fullName evidence="3">DUF4817 domain-containing protein</fullName>
    </recommendedName>
</protein>
<name>A0A4Y2HZC5_ARAVE</name>
<comment type="caution">
    <text evidence="1">The sequence shown here is derived from an EMBL/GenBank/DDBJ whole genome shotgun (WGS) entry which is preliminary data.</text>
</comment>
<dbReference type="AlphaFoldDB" id="A0A4Y2HZC5"/>
<evidence type="ECO:0000313" key="2">
    <source>
        <dbReference type="Proteomes" id="UP000499080"/>
    </source>
</evidence>
<evidence type="ECO:0000313" key="1">
    <source>
        <dbReference type="EMBL" id="GBM70710.1"/>
    </source>
</evidence>
<gene>
    <name evidence="1" type="ORF">AVEN_64646_1</name>
</gene>
<proteinExistence type="predicted"/>
<reference evidence="1 2" key="1">
    <citation type="journal article" date="2019" name="Sci. Rep.">
        <title>Orb-weaving spider Araneus ventricosus genome elucidates the spidroin gene catalogue.</title>
        <authorList>
            <person name="Kono N."/>
            <person name="Nakamura H."/>
            <person name="Ohtoshi R."/>
            <person name="Moran D.A.P."/>
            <person name="Shinohara A."/>
            <person name="Yoshida Y."/>
            <person name="Fujiwara M."/>
            <person name="Mori M."/>
            <person name="Tomita M."/>
            <person name="Arakawa K."/>
        </authorList>
    </citation>
    <scope>NUCLEOTIDE SEQUENCE [LARGE SCALE GENOMIC DNA]</scope>
</reference>
<evidence type="ECO:0008006" key="3">
    <source>
        <dbReference type="Google" id="ProtNLM"/>
    </source>
</evidence>
<dbReference type="Proteomes" id="UP000499080">
    <property type="component" value="Unassembled WGS sequence"/>
</dbReference>
<dbReference type="EMBL" id="BGPR01002268">
    <property type="protein sequence ID" value="GBM70710.1"/>
    <property type="molecule type" value="Genomic_DNA"/>
</dbReference>
<dbReference type="PANTHER" id="PTHR47326">
    <property type="entry name" value="TRANSPOSABLE ELEMENT TC3 TRANSPOSASE-LIKE PROTEIN"/>
    <property type="match status" value="1"/>
</dbReference>
<keyword evidence="2" id="KW-1185">Reference proteome</keyword>
<dbReference type="OrthoDB" id="10066061at2759"/>
<dbReference type="PANTHER" id="PTHR47326:SF1">
    <property type="entry name" value="HTH PSQ-TYPE DOMAIN-CONTAINING PROTEIN"/>
    <property type="match status" value="1"/>
</dbReference>